<sequence length="66" mass="7191">MTIPNRSAAKLRSVVPIPIVRQNSARSLTVCDRFELSAAIDATVSARSTERPTNVGSLSTTPPYYR</sequence>
<evidence type="ECO:0000256" key="1">
    <source>
        <dbReference type="SAM" id="MobiDB-lite"/>
    </source>
</evidence>
<dbReference type="STRING" id="1227490.C479_11845"/>
<protein>
    <submittedName>
        <fullName evidence="2">Uncharacterized protein</fullName>
    </submittedName>
</protein>
<dbReference type="AlphaFoldDB" id="M0BIS7"/>
<feature type="region of interest" description="Disordered" evidence="1">
    <location>
        <begin position="45"/>
        <end position="66"/>
    </location>
</feature>
<proteinExistence type="predicted"/>
<dbReference type="EMBL" id="AOIQ01000017">
    <property type="protein sequence ID" value="ELZ09509.1"/>
    <property type="molecule type" value="Genomic_DNA"/>
</dbReference>
<dbReference type="Proteomes" id="UP000011560">
    <property type="component" value="Unassembled WGS sequence"/>
</dbReference>
<evidence type="ECO:0000313" key="3">
    <source>
        <dbReference type="Proteomes" id="UP000011560"/>
    </source>
</evidence>
<evidence type="ECO:0000313" key="2">
    <source>
        <dbReference type="EMBL" id="ELZ09509.1"/>
    </source>
</evidence>
<comment type="caution">
    <text evidence="2">The sequence shown here is derived from an EMBL/GenBank/DDBJ whole genome shotgun (WGS) entry which is preliminary data.</text>
</comment>
<organism evidence="2 3">
    <name type="scientific">Halovivax asiaticus JCM 14624</name>
    <dbReference type="NCBI Taxonomy" id="1227490"/>
    <lineage>
        <taxon>Archaea</taxon>
        <taxon>Methanobacteriati</taxon>
        <taxon>Methanobacteriota</taxon>
        <taxon>Stenosarchaea group</taxon>
        <taxon>Halobacteria</taxon>
        <taxon>Halobacteriales</taxon>
        <taxon>Natrialbaceae</taxon>
        <taxon>Halovivax</taxon>
    </lineage>
</organism>
<reference evidence="2 3" key="1">
    <citation type="journal article" date="2014" name="PLoS Genet.">
        <title>Phylogenetically driven sequencing of extremely halophilic archaea reveals strategies for static and dynamic osmo-response.</title>
        <authorList>
            <person name="Becker E.A."/>
            <person name="Seitzer P.M."/>
            <person name="Tritt A."/>
            <person name="Larsen D."/>
            <person name="Krusor M."/>
            <person name="Yao A.I."/>
            <person name="Wu D."/>
            <person name="Madern D."/>
            <person name="Eisen J.A."/>
            <person name="Darling A.E."/>
            <person name="Facciotti M.T."/>
        </authorList>
    </citation>
    <scope>NUCLEOTIDE SEQUENCE [LARGE SCALE GENOMIC DNA]</scope>
    <source>
        <strain evidence="2 3">JCM 14624</strain>
    </source>
</reference>
<gene>
    <name evidence="2" type="ORF">C479_11845</name>
</gene>
<name>M0BIS7_9EURY</name>
<keyword evidence="3" id="KW-1185">Reference proteome</keyword>
<accession>M0BIS7</accession>